<gene>
    <name evidence="5" type="ORF">BDY17DRAFT_284266</name>
</gene>
<evidence type="ECO:0000259" key="4">
    <source>
        <dbReference type="Pfam" id="PF01494"/>
    </source>
</evidence>
<dbReference type="EMBL" id="MU001639">
    <property type="protein sequence ID" value="KAF2480440.1"/>
    <property type="molecule type" value="Genomic_DNA"/>
</dbReference>
<dbReference type="InterPro" id="IPR002938">
    <property type="entry name" value="FAD-bd"/>
</dbReference>
<evidence type="ECO:0000313" key="5">
    <source>
        <dbReference type="EMBL" id="KAF2480440.1"/>
    </source>
</evidence>
<organism evidence="5 6">
    <name type="scientific">Neohortaea acidophila</name>
    <dbReference type="NCBI Taxonomy" id="245834"/>
    <lineage>
        <taxon>Eukaryota</taxon>
        <taxon>Fungi</taxon>
        <taxon>Dikarya</taxon>
        <taxon>Ascomycota</taxon>
        <taxon>Pezizomycotina</taxon>
        <taxon>Dothideomycetes</taxon>
        <taxon>Dothideomycetidae</taxon>
        <taxon>Mycosphaerellales</taxon>
        <taxon>Teratosphaeriaceae</taxon>
        <taxon>Neohortaea</taxon>
    </lineage>
</organism>
<dbReference type="AlphaFoldDB" id="A0A6A6PK58"/>
<evidence type="ECO:0000256" key="2">
    <source>
        <dbReference type="ARBA" id="ARBA00022827"/>
    </source>
</evidence>
<dbReference type="Gene3D" id="3.50.50.60">
    <property type="entry name" value="FAD/NAD(P)-binding domain"/>
    <property type="match status" value="1"/>
</dbReference>
<dbReference type="PANTHER" id="PTHR43004:SF8">
    <property type="entry name" value="FAD-BINDING DOMAIN-CONTAINING PROTEIN-RELATED"/>
    <property type="match status" value="1"/>
</dbReference>
<sequence length="606" mass="68502">MATSSLPNGDTASPPDDKIIETQFLIVGAGPAGASLACFLAEYGLTGIVVVKAPGVAKEPRAHITNPGALECMRDIGLEGECLRNATPGNCMQHTRWCRTMAGEEWARIHSWGNQPDRRGEYDAMSPCKHVDLPQTLFEPILVTRAVNKGWKVRFDSAWVRYERDSPDGLITSTIEDMITGRTYRIRSKYLFGCDGGQSRVMKQLDIPLKRDPGQGLAINILVKADLSKLVTNRTGNLHWVFTPDIQYPLWGWSMLFRMVKAWDEWMLITIPHPSFDDFKIRPSDEEYLKRARQCLGDDSIDIEILDASKWYINEIVAERYSDGNILCFGDATHRHPPFNGLGSNTCVQDAYNLAWKIAFVEKGLADPKLLDSFSLERQPVGEGVIRRANQGLRDHIPVFEALGVLPLTLEERMKQHGELAAPTEAGKIRRKKLQDAIKYTEHEFGGVGQEMNYWYESDGIYTKDEKQPRPPLPKDYVLHYQITTYPGARCPHAWLNTRTPVEPISTQDLAGHGAFCLLTGPGGERWKDAVQNASEQLGIPINVYSIGWMQDWEDVYDDWARRREVEEDGCVLLRPDRVVCWRSMTMREDCDAHLLSVLEAVLGKR</sequence>
<keyword evidence="1" id="KW-0285">Flavoprotein</keyword>
<name>A0A6A6PK58_9PEZI</name>
<keyword evidence="3" id="KW-0560">Oxidoreductase</keyword>
<reference evidence="5" key="1">
    <citation type="journal article" date="2020" name="Stud. Mycol.">
        <title>101 Dothideomycetes genomes: a test case for predicting lifestyles and emergence of pathogens.</title>
        <authorList>
            <person name="Haridas S."/>
            <person name="Albert R."/>
            <person name="Binder M."/>
            <person name="Bloem J."/>
            <person name="Labutti K."/>
            <person name="Salamov A."/>
            <person name="Andreopoulos B."/>
            <person name="Baker S."/>
            <person name="Barry K."/>
            <person name="Bills G."/>
            <person name="Bluhm B."/>
            <person name="Cannon C."/>
            <person name="Castanera R."/>
            <person name="Culley D."/>
            <person name="Daum C."/>
            <person name="Ezra D."/>
            <person name="Gonzalez J."/>
            <person name="Henrissat B."/>
            <person name="Kuo A."/>
            <person name="Liang C."/>
            <person name="Lipzen A."/>
            <person name="Lutzoni F."/>
            <person name="Magnuson J."/>
            <person name="Mondo S."/>
            <person name="Nolan M."/>
            <person name="Ohm R."/>
            <person name="Pangilinan J."/>
            <person name="Park H.-J."/>
            <person name="Ramirez L."/>
            <person name="Alfaro M."/>
            <person name="Sun H."/>
            <person name="Tritt A."/>
            <person name="Yoshinaga Y."/>
            <person name="Zwiers L.-H."/>
            <person name="Turgeon B."/>
            <person name="Goodwin S."/>
            <person name="Spatafora J."/>
            <person name="Crous P."/>
            <person name="Grigoriev I."/>
        </authorList>
    </citation>
    <scope>NUCLEOTIDE SEQUENCE</scope>
    <source>
        <strain evidence="5">CBS 113389</strain>
    </source>
</reference>
<keyword evidence="6" id="KW-1185">Reference proteome</keyword>
<feature type="domain" description="FAD-binding" evidence="4">
    <location>
        <begin position="21"/>
        <end position="389"/>
    </location>
</feature>
<dbReference type="GeneID" id="54473092"/>
<dbReference type="OrthoDB" id="2690153at2759"/>
<dbReference type="PRINTS" id="PR00420">
    <property type="entry name" value="RNGMNOXGNASE"/>
</dbReference>
<dbReference type="InterPro" id="IPR036188">
    <property type="entry name" value="FAD/NAD-bd_sf"/>
</dbReference>
<dbReference type="GO" id="GO:0016709">
    <property type="term" value="F:oxidoreductase activity, acting on paired donors, with incorporation or reduction of molecular oxygen, NAD(P)H as one donor, and incorporation of one atom of oxygen"/>
    <property type="evidence" value="ECO:0007669"/>
    <property type="project" value="UniProtKB-ARBA"/>
</dbReference>
<dbReference type="Gene3D" id="3.40.30.120">
    <property type="match status" value="1"/>
</dbReference>
<dbReference type="Pfam" id="PF01494">
    <property type="entry name" value="FAD_binding_3"/>
    <property type="match status" value="1"/>
</dbReference>
<dbReference type="SUPFAM" id="SSF51905">
    <property type="entry name" value="FAD/NAD(P)-binding domain"/>
    <property type="match status" value="1"/>
</dbReference>
<dbReference type="Gene3D" id="3.30.9.10">
    <property type="entry name" value="D-Amino Acid Oxidase, subunit A, domain 2"/>
    <property type="match status" value="1"/>
</dbReference>
<protein>
    <submittedName>
        <fullName evidence="5">FAD binding domain-containing protein</fullName>
    </submittedName>
</protein>
<dbReference type="GO" id="GO:0071949">
    <property type="term" value="F:FAD binding"/>
    <property type="evidence" value="ECO:0007669"/>
    <property type="project" value="InterPro"/>
</dbReference>
<evidence type="ECO:0000313" key="6">
    <source>
        <dbReference type="Proteomes" id="UP000799767"/>
    </source>
</evidence>
<dbReference type="RefSeq" id="XP_033587010.1">
    <property type="nucleotide sequence ID" value="XM_033732090.1"/>
</dbReference>
<dbReference type="PANTHER" id="PTHR43004">
    <property type="entry name" value="TRK SYSTEM POTASSIUM UPTAKE PROTEIN"/>
    <property type="match status" value="1"/>
</dbReference>
<dbReference type="InterPro" id="IPR050641">
    <property type="entry name" value="RIFMO-like"/>
</dbReference>
<accession>A0A6A6PK58</accession>
<dbReference type="Proteomes" id="UP000799767">
    <property type="component" value="Unassembled WGS sequence"/>
</dbReference>
<evidence type="ECO:0000256" key="1">
    <source>
        <dbReference type="ARBA" id="ARBA00022630"/>
    </source>
</evidence>
<evidence type="ECO:0000256" key="3">
    <source>
        <dbReference type="ARBA" id="ARBA00023002"/>
    </source>
</evidence>
<keyword evidence="2" id="KW-0274">FAD</keyword>
<proteinExistence type="predicted"/>
<dbReference type="Pfam" id="PF21274">
    <property type="entry name" value="Rng_hyd_C"/>
    <property type="match status" value="1"/>
</dbReference>